<dbReference type="STRING" id="1526.SAMN02910262_01530"/>
<dbReference type="Pfam" id="PF04205">
    <property type="entry name" value="FMN_bind"/>
    <property type="match status" value="1"/>
</dbReference>
<dbReference type="PROSITE" id="PS51257">
    <property type="entry name" value="PROKAR_LIPOPROTEIN"/>
    <property type="match status" value="1"/>
</dbReference>
<proteinExistence type="inferred from homology"/>
<dbReference type="EMBL" id="FOIL01000015">
    <property type="protein sequence ID" value="SET37809.1"/>
    <property type="molecule type" value="Genomic_DNA"/>
</dbReference>
<reference evidence="10 11" key="1">
    <citation type="submission" date="2016-10" db="EMBL/GenBank/DDBJ databases">
        <authorList>
            <person name="de Groot N.N."/>
        </authorList>
    </citation>
    <scope>NUCLEOTIDE SEQUENCE [LARGE SCALE GENOMIC DNA]</scope>
    <source>
        <strain evidence="10 11">KH1P1</strain>
    </source>
</reference>
<comment type="similarity">
    <text evidence="1 8">Belongs to the FAD-dependent oxidoreductase 2 family. FRD/SDH subfamily.</text>
</comment>
<dbReference type="AlphaFoldDB" id="A0A1I0DYL7"/>
<dbReference type="FunFam" id="3.90.700.10:FF:000007">
    <property type="entry name" value="NADH-dependent fumarate reductase"/>
    <property type="match status" value="1"/>
</dbReference>
<dbReference type="Gene3D" id="3.50.50.60">
    <property type="entry name" value="FAD/NAD(P)-binding domain"/>
    <property type="match status" value="2"/>
</dbReference>
<protein>
    <recommendedName>
        <fullName evidence="3 8">Urocanate reductase</fullName>
        <ecNumber evidence="2 8">1.3.99.33</ecNumber>
    </recommendedName>
</protein>
<accession>A0A1I0DYL7</accession>
<evidence type="ECO:0000313" key="10">
    <source>
        <dbReference type="EMBL" id="SET37809.1"/>
    </source>
</evidence>
<dbReference type="GO" id="GO:0010181">
    <property type="term" value="F:FMN binding"/>
    <property type="evidence" value="ECO:0007669"/>
    <property type="project" value="InterPro"/>
</dbReference>
<dbReference type="Gene3D" id="3.90.1010.20">
    <property type="match status" value="1"/>
</dbReference>
<evidence type="ECO:0000259" key="9">
    <source>
        <dbReference type="SMART" id="SM00900"/>
    </source>
</evidence>
<dbReference type="InterPro" id="IPR003953">
    <property type="entry name" value="FAD-dep_OxRdtase_2_FAD-bd"/>
</dbReference>
<dbReference type="eggNOG" id="COG1053">
    <property type="taxonomic scope" value="Bacteria"/>
</dbReference>
<evidence type="ECO:0000256" key="3">
    <source>
        <dbReference type="ARBA" id="ARBA00015872"/>
    </source>
</evidence>
<comment type="catalytic activity">
    <reaction evidence="7 8">
        <text>dihydrourocanate + A = urocanate + AH2</text>
        <dbReference type="Rhea" id="RHEA:36059"/>
        <dbReference type="ChEBI" id="CHEBI:13193"/>
        <dbReference type="ChEBI" id="CHEBI:17499"/>
        <dbReference type="ChEBI" id="CHEBI:27247"/>
        <dbReference type="ChEBI" id="CHEBI:72991"/>
        <dbReference type="EC" id="1.3.99.33"/>
    </reaction>
</comment>
<evidence type="ECO:0000256" key="5">
    <source>
        <dbReference type="ARBA" id="ARBA00022827"/>
    </source>
</evidence>
<evidence type="ECO:0000256" key="6">
    <source>
        <dbReference type="ARBA" id="ARBA00023002"/>
    </source>
</evidence>
<dbReference type="Proteomes" id="UP000199820">
    <property type="component" value="Unassembled WGS sequence"/>
</dbReference>
<dbReference type="InterPro" id="IPR010960">
    <property type="entry name" value="Flavocytochrome_c"/>
</dbReference>
<evidence type="ECO:0000256" key="2">
    <source>
        <dbReference type="ARBA" id="ARBA00013137"/>
    </source>
</evidence>
<dbReference type="Gene3D" id="3.90.700.10">
    <property type="entry name" value="Succinate dehydrogenase/fumarate reductase flavoprotein, catalytic domain"/>
    <property type="match status" value="1"/>
</dbReference>
<name>A0A1I0DYL7_9FIRM</name>
<comment type="cofactor">
    <cofactor evidence="8">
        <name>FMN</name>
        <dbReference type="ChEBI" id="CHEBI:58210"/>
    </cofactor>
    <text evidence="8">Binds 1 or 2 FMN covalently per subunit.</text>
</comment>
<organism evidence="10 11">
    <name type="scientific">[Clostridium] aminophilum</name>
    <dbReference type="NCBI Taxonomy" id="1526"/>
    <lineage>
        <taxon>Bacteria</taxon>
        <taxon>Bacillati</taxon>
        <taxon>Bacillota</taxon>
        <taxon>Clostridia</taxon>
        <taxon>Lachnospirales</taxon>
        <taxon>Lachnospiraceae</taxon>
    </lineage>
</organism>
<dbReference type="SUPFAM" id="SSF51905">
    <property type="entry name" value="FAD/NAD(P)-binding domain"/>
    <property type="match status" value="1"/>
</dbReference>
<evidence type="ECO:0000256" key="4">
    <source>
        <dbReference type="ARBA" id="ARBA00022630"/>
    </source>
</evidence>
<keyword evidence="5 8" id="KW-0274">FAD</keyword>
<gene>
    <name evidence="10" type="ORF">SAMN04487771_101535</name>
</gene>
<dbReference type="NCBIfam" id="TIGR01813">
    <property type="entry name" value="flavo_cyto_c"/>
    <property type="match status" value="1"/>
</dbReference>
<keyword evidence="6 8" id="KW-0560">Oxidoreductase</keyword>
<dbReference type="PANTHER" id="PTHR43400:SF7">
    <property type="entry name" value="FAD-DEPENDENT OXIDOREDUCTASE 2 FAD BINDING DOMAIN-CONTAINING PROTEIN"/>
    <property type="match status" value="1"/>
</dbReference>
<dbReference type="SMART" id="SM00900">
    <property type="entry name" value="FMN_bind"/>
    <property type="match status" value="1"/>
</dbReference>
<feature type="chain" id="PRO_5039750623" description="Urocanate reductase" evidence="8">
    <location>
        <begin position="23"/>
        <end position="653"/>
    </location>
</feature>
<keyword evidence="8" id="KW-0732">Signal</keyword>
<sequence length="653" mass="66986">MRKNFMTKSGLALAAAGTLLFASLTGCSKSGAAATTAAAAEASAAGVSGTFEGSAAGMAGESNPVKVSLTLKDGVITDVKVEGPGETQGIGTKAIDELPGAMVSANSVEVDGISGATITSDAIKAAAVAALASAGMKPEDLQSKAAGEAAPAQDETVDADVAIIGMGGAGMTAAITAADAGKSVVILESQAMGGGNSVRATGGMNAAATPEQTKNKFTEEAGVNATLEKAKKDFADNEAITKLAATVQEQWDAYQAKPEGYFDTAELMALDTMIGGHGTNDPELVMTLTKNSADSIQWLHDHGADLSSVGAAGGASVKRIHRPVNAEGKTTAVGAYIVPILTKNVEDRGVKVFYNTTAEKILMKDGAAVGVEGKGTSGNTITVNAKAVILASGGFGANAEMVEKYRPDLKGFVTTNADGALGQGIKMAEDAGAALVDMDQIQIHPTVHVDEKGNAHLITEGVRGDGAILVNKDGNRFYDEVSTRDKVSAAEMEQKDGSVWLILDQAMMDGSAVYQGYVDAGYAVTGQTFEELAKAMNVPAENFTKTMESWAKIYADRKDEEFGRTSFSNENDLSKAPFYAILVAPGIHHTMGGVKINTNTEVLDTNSKTISGLFAAGEVTGGIHGGNRLGGTAVSDFTVMGRIAGQAAVDYIK</sequence>
<dbReference type="InterPro" id="IPR007329">
    <property type="entry name" value="FMN-bd"/>
</dbReference>
<comment type="cofactor">
    <cofactor evidence="8">
        <name>FAD</name>
        <dbReference type="ChEBI" id="CHEBI:57692"/>
    </cofactor>
    <text evidence="8">Binds 1 FAD per subunit.</text>
</comment>
<feature type="domain" description="FMN-binding" evidence="9">
    <location>
        <begin position="60"/>
        <end position="134"/>
    </location>
</feature>
<dbReference type="SUPFAM" id="SSF56425">
    <property type="entry name" value="Succinate dehydrogenase/fumarate reductase flavoprotein, catalytic domain"/>
    <property type="match status" value="1"/>
</dbReference>
<evidence type="ECO:0000313" key="11">
    <source>
        <dbReference type="Proteomes" id="UP000199820"/>
    </source>
</evidence>
<feature type="signal peptide" evidence="8">
    <location>
        <begin position="1"/>
        <end position="22"/>
    </location>
</feature>
<dbReference type="RefSeq" id="WP_074649254.1">
    <property type="nucleotide sequence ID" value="NZ_FOIL01000015.1"/>
</dbReference>
<evidence type="ECO:0000256" key="7">
    <source>
        <dbReference type="ARBA" id="ARBA00049922"/>
    </source>
</evidence>
<keyword evidence="4 8" id="KW-0285">Flavoprotein</keyword>
<keyword evidence="11" id="KW-1185">Reference proteome</keyword>
<dbReference type="InterPro" id="IPR027477">
    <property type="entry name" value="Succ_DH/fumarate_Rdtase_cat_sf"/>
</dbReference>
<dbReference type="Pfam" id="PF00890">
    <property type="entry name" value="FAD_binding_2"/>
    <property type="match status" value="2"/>
</dbReference>
<evidence type="ECO:0000256" key="1">
    <source>
        <dbReference type="ARBA" id="ARBA00008040"/>
    </source>
</evidence>
<dbReference type="InterPro" id="IPR036188">
    <property type="entry name" value="FAD/NAD-bd_sf"/>
</dbReference>
<dbReference type="OrthoDB" id="9806724at2"/>
<dbReference type="InterPro" id="IPR050315">
    <property type="entry name" value="FAD-oxidoreductase_2"/>
</dbReference>
<dbReference type="GO" id="GO:0016020">
    <property type="term" value="C:membrane"/>
    <property type="evidence" value="ECO:0007669"/>
    <property type="project" value="InterPro"/>
</dbReference>
<evidence type="ECO:0000256" key="8">
    <source>
        <dbReference type="RuleBase" id="RU366062"/>
    </source>
</evidence>
<dbReference type="PANTHER" id="PTHR43400">
    <property type="entry name" value="FUMARATE REDUCTASE"/>
    <property type="match status" value="1"/>
</dbReference>
<dbReference type="GO" id="GO:0033765">
    <property type="term" value="F:steroid dehydrogenase activity, acting on the CH-CH group of donors"/>
    <property type="evidence" value="ECO:0007669"/>
    <property type="project" value="UniProtKB-ARBA"/>
</dbReference>
<dbReference type="EC" id="1.3.99.33" evidence="2 8"/>